<accession>A0AAD9FFY9</accession>
<feature type="non-terminal residue" evidence="1">
    <location>
        <position position="1"/>
    </location>
</feature>
<name>A0AAD9FFY9_DISEL</name>
<protein>
    <submittedName>
        <fullName evidence="1">Beta-galactosidase</fullName>
    </submittedName>
</protein>
<proteinExistence type="predicted"/>
<organism evidence="1 2">
    <name type="scientific">Dissostichus eleginoides</name>
    <name type="common">Patagonian toothfish</name>
    <name type="synonym">Dissostichus amissus</name>
    <dbReference type="NCBI Taxonomy" id="100907"/>
    <lineage>
        <taxon>Eukaryota</taxon>
        <taxon>Metazoa</taxon>
        <taxon>Chordata</taxon>
        <taxon>Craniata</taxon>
        <taxon>Vertebrata</taxon>
        <taxon>Euteleostomi</taxon>
        <taxon>Actinopterygii</taxon>
        <taxon>Neopterygii</taxon>
        <taxon>Teleostei</taxon>
        <taxon>Neoteleostei</taxon>
        <taxon>Acanthomorphata</taxon>
        <taxon>Eupercaria</taxon>
        <taxon>Perciformes</taxon>
        <taxon>Notothenioidei</taxon>
        <taxon>Nototheniidae</taxon>
        <taxon>Dissostichus</taxon>
    </lineage>
</organism>
<evidence type="ECO:0000313" key="2">
    <source>
        <dbReference type="Proteomes" id="UP001228049"/>
    </source>
</evidence>
<comment type="caution">
    <text evidence="1">The sequence shown here is derived from an EMBL/GenBank/DDBJ whole genome shotgun (WGS) entry which is preliminary data.</text>
</comment>
<keyword evidence="2" id="KW-1185">Reference proteome</keyword>
<dbReference type="EMBL" id="JASDAP010000007">
    <property type="protein sequence ID" value="KAK1899901.1"/>
    <property type="molecule type" value="Genomic_DNA"/>
</dbReference>
<gene>
    <name evidence="1" type="ORF">KUDE01_000688</name>
</gene>
<reference evidence="1" key="1">
    <citation type="submission" date="2023-04" db="EMBL/GenBank/DDBJ databases">
        <title>Chromosome-level genome of Chaenocephalus aceratus.</title>
        <authorList>
            <person name="Park H."/>
        </authorList>
    </citation>
    <scope>NUCLEOTIDE SEQUENCE</scope>
    <source>
        <strain evidence="1">DE</strain>
        <tissue evidence="1">Muscle</tissue>
    </source>
</reference>
<dbReference type="AlphaFoldDB" id="A0AAD9FFY9"/>
<feature type="non-terminal residue" evidence="1">
    <location>
        <position position="59"/>
    </location>
</feature>
<evidence type="ECO:0000313" key="1">
    <source>
        <dbReference type="EMBL" id="KAK1899901.1"/>
    </source>
</evidence>
<sequence>VNRREPPPWPLTFLPLCSLTFDSSRVLSQSLTLSGASDKLKSSQTKKIQPLGKRQGVCG</sequence>
<dbReference type="Proteomes" id="UP001228049">
    <property type="component" value="Unassembled WGS sequence"/>
</dbReference>